<evidence type="ECO:0000313" key="1">
    <source>
        <dbReference type="EMBL" id="BCJ91802.1"/>
    </source>
</evidence>
<dbReference type="KEGG" id="tso:IZ6_25370"/>
<organism evidence="1 2">
    <name type="scientific">Terrihabitans soli</name>
    <dbReference type="NCBI Taxonomy" id="708113"/>
    <lineage>
        <taxon>Bacteria</taxon>
        <taxon>Pseudomonadati</taxon>
        <taxon>Pseudomonadota</taxon>
        <taxon>Alphaproteobacteria</taxon>
        <taxon>Hyphomicrobiales</taxon>
        <taxon>Terrihabitans</taxon>
    </lineage>
</organism>
<protein>
    <submittedName>
        <fullName evidence="1">Uncharacterized protein</fullName>
    </submittedName>
</protein>
<dbReference type="Proteomes" id="UP000515317">
    <property type="component" value="Chromosome"/>
</dbReference>
<name>A0A6S6QX21_9HYPH</name>
<dbReference type="Pfam" id="PF19698">
    <property type="entry name" value="DUF6197"/>
    <property type="match status" value="1"/>
</dbReference>
<evidence type="ECO:0000313" key="2">
    <source>
        <dbReference type="Proteomes" id="UP000515317"/>
    </source>
</evidence>
<keyword evidence="2" id="KW-1185">Reference proteome</keyword>
<reference evidence="1 2" key="1">
    <citation type="submission" date="2020-08" db="EMBL/GenBank/DDBJ databases">
        <title>Genome sequence of Rhizobiales bacterium strain IZ6.</title>
        <authorList>
            <person name="Nakai R."/>
            <person name="Naganuma T."/>
        </authorList>
    </citation>
    <scope>NUCLEOTIDE SEQUENCE [LARGE SCALE GENOMIC DNA]</scope>
    <source>
        <strain evidence="1 2">IZ6</strain>
    </source>
</reference>
<dbReference type="AlphaFoldDB" id="A0A6S6QX21"/>
<sequence>MNTDQLIQSHPNPALLILRGVRLILKSRRRWTKGAMARDRFGETVMSYGSDASCFCLYGAVRRASDELGLTSYRSWAITSLNTAAGGCMITFNDREKTRHQDVIALLDRAIQEAA</sequence>
<dbReference type="RefSeq" id="WP_222875422.1">
    <property type="nucleotide sequence ID" value="NZ_AP023361.1"/>
</dbReference>
<dbReference type="InterPro" id="IPR045677">
    <property type="entry name" value="DUF6197"/>
</dbReference>
<dbReference type="EMBL" id="AP023361">
    <property type="protein sequence ID" value="BCJ91802.1"/>
    <property type="molecule type" value="Genomic_DNA"/>
</dbReference>
<accession>A0A6S6QX21</accession>
<proteinExistence type="predicted"/>
<gene>
    <name evidence="1" type="ORF">IZ6_25370</name>
</gene>